<name>A0A7W1X8M6_9BACL</name>
<feature type="signal peptide" evidence="6">
    <location>
        <begin position="1"/>
        <end position="22"/>
    </location>
</feature>
<dbReference type="OrthoDB" id="9801912at2"/>
<evidence type="ECO:0000256" key="2">
    <source>
        <dbReference type="ARBA" id="ARBA00005695"/>
    </source>
</evidence>
<evidence type="ECO:0000313" key="9">
    <source>
        <dbReference type="Proteomes" id="UP000530514"/>
    </source>
</evidence>
<dbReference type="CDD" id="cd08504">
    <property type="entry name" value="PBP2_OppA"/>
    <property type="match status" value="1"/>
</dbReference>
<dbReference type="GO" id="GO:0015833">
    <property type="term" value="P:peptide transport"/>
    <property type="evidence" value="ECO:0007669"/>
    <property type="project" value="UniProtKB-KW"/>
</dbReference>
<evidence type="ECO:0000256" key="3">
    <source>
        <dbReference type="ARBA" id="ARBA00022448"/>
    </source>
</evidence>
<dbReference type="SUPFAM" id="SSF53850">
    <property type="entry name" value="Periplasmic binding protein-like II"/>
    <property type="match status" value="1"/>
</dbReference>
<comment type="similarity">
    <text evidence="2">Belongs to the bacterial solute-binding protein 5 family.</text>
</comment>
<dbReference type="InterPro" id="IPR000914">
    <property type="entry name" value="SBP_5_dom"/>
</dbReference>
<dbReference type="PROSITE" id="PS51257">
    <property type="entry name" value="PROKAR_LIPOPROTEIN"/>
    <property type="match status" value="1"/>
</dbReference>
<evidence type="ECO:0000313" key="8">
    <source>
        <dbReference type="EMBL" id="MBA4542091.1"/>
    </source>
</evidence>
<keyword evidence="9" id="KW-1185">Reference proteome</keyword>
<dbReference type="AlphaFoldDB" id="A0A7W1X8M6"/>
<dbReference type="EMBL" id="JACEIP010000004">
    <property type="protein sequence ID" value="MBA4542091.1"/>
    <property type="molecule type" value="Genomic_DNA"/>
</dbReference>
<dbReference type="PANTHER" id="PTHR30290:SF10">
    <property type="entry name" value="PERIPLASMIC OLIGOPEPTIDE-BINDING PROTEIN-RELATED"/>
    <property type="match status" value="1"/>
</dbReference>
<dbReference type="FunFam" id="3.90.76.10:FF:000001">
    <property type="entry name" value="Oligopeptide ABC transporter substrate-binding protein"/>
    <property type="match status" value="1"/>
</dbReference>
<dbReference type="Gene3D" id="3.40.190.10">
    <property type="entry name" value="Periplasmic binding protein-like II"/>
    <property type="match status" value="1"/>
</dbReference>
<dbReference type="PIRSF" id="PIRSF002741">
    <property type="entry name" value="MppA"/>
    <property type="match status" value="1"/>
</dbReference>
<comment type="subcellular location">
    <subcellularLocation>
        <location evidence="1">Cell envelope</location>
    </subcellularLocation>
</comment>
<feature type="domain" description="Solute-binding protein family 5" evidence="7">
    <location>
        <begin position="81"/>
        <end position="463"/>
    </location>
</feature>
<dbReference type="InterPro" id="IPR030678">
    <property type="entry name" value="Peptide/Ni-bd"/>
</dbReference>
<evidence type="ECO:0000256" key="1">
    <source>
        <dbReference type="ARBA" id="ARBA00004196"/>
    </source>
</evidence>
<dbReference type="InterPro" id="IPR039424">
    <property type="entry name" value="SBP_5"/>
</dbReference>
<organism evidence="8 9">
    <name type="scientific">Thermoactinomyces daqus</name>
    <dbReference type="NCBI Taxonomy" id="1329516"/>
    <lineage>
        <taxon>Bacteria</taxon>
        <taxon>Bacillati</taxon>
        <taxon>Bacillota</taxon>
        <taxon>Bacilli</taxon>
        <taxon>Bacillales</taxon>
        <taxon>Thermoactinomycetaceae</taxon>
        <taxon>Thermoactinomyces</taxon>
    </lineage>
</organism>
<evidence type="ECO:0000259" key="7">
    <source>
        <dbReference type="Pfam" id="PF00496"/>
    </source>
</evidence>
<gene>
    <name evidence="8" type="ORF">H1164_04145</name>
</gene>
<dbReference type="PANTHER" id="PTHR30290">
    <property type="entry name" value="PERIPLASMIC BINDING COMPONENT OF ABC TRANSPORTER"/>
    <property type="match status" value="1"/>
</dbReference>
<reference evidence="8 9" key="1">
    <citation type="submission" date="2020-07" db="EMBL/GenBank/DDBJ databases">
        <authorList>
            <person name="Feng H."/>
        </authorList>
    </citation>
    <scope>NUCLEOTIDE SEQUENCE [LARGE SCALE GENOMIC DNA]</scope>
    <source>
        <strain evidence="9">s-11</strain>
    </source>
</reference>
<accession>A0A7W1X8M6</accession>
<feature type="chain" id="PRO_5038688018" evidence="6">
    <location>
        <begin position="23"/>
        <end position="544"/>
    </location>
</feature>
<protein>
    <submittedName>
        <fullName evidence="8">Peptide ABC transporter substrate-binding protein</fullName>
    </submittedName>
</protein>
<keyword evidence="3" id="KW-0813">Transport</keyword>
<dbReference type="Pfam" id="PF00496">
    <property type="entry name" value="SBP_bac_5"/>
    <property type="match status" value="1"/>
</dbReference>
<dbReference type="GO" id="GO:1904680">
    <property type="term" value="F:peptide transmembrane transporter activity"/>
    <property type="evidence" value="ECO:0007669"/>
    <property type="project" value="TreeGrafter"/>
</dbReference>
<keyword evidence="4 6" id="KW-0732">Signal</keyword>
<evidence type="ECO:0000256" key="4">
    <source>
        <dbReference type="ARBA" id="ARBA00022729"/>
    </source>
</evidence>
<dbReference type="GO" id="GO:0030288">
    <property type="term" value="C:outer membrane-bounded periplasmic space"/>
    <property type="evidence" value="ECO:0007669"/>
    <property type="project" value="UniProtKB-ARBA"/>
</dbReference>
<sequence>MNKRFKLSSLFALLLVTALALSGCNTFSGTSGGGGKQVLNLVELQEPPNLDSAKSTDTVSATLLNNIMEGLYRVGKDGNPVLGIAAAAPQVSPDKKTYTFKLRDAKWSDGKPVTAHDFEYAWKRALDPKTASEYAYILYPVKNAEAFNMGKAKADDVGVKALDDKTLQVTLEQPIPYFLDLLTFPAYLPQRQDIVEKFGEKYALEAKNMVYDGPFVLTSWVHNQSFSVKKNDNYWDKNTVKLQQVNWQIVKDGGTQINLYNTGKLDFTYLPTEFTAKYKNNKDVFNIKESSSWYLEMNQTEKLFQNPKIREAIGLAIDKKTLTDKVEQNGSIPAGGIVPPSIKASGFDDKKKYREVNQDKVQYDPAKAKQLWQEGLKELGMTQDQVPPIHILGDDTTGAKKDLAYLQDQLQRNLGAKIVIDSVPFKERLERGKHQQFDLLYSGWNADYNDPMTFLDLFTSDNSFNRGKWSNKEFDELIAKSKQNPDFKQRFNDLTKAEQILINDHGIVPLYYRTRLGLKQPKIKDWYWNSIGFEYSLKWTYIEE</sequence>
<evidence type="ECO:0000256" key="5">
    <source>
        <dbReference type="ARBA" id="ARBA00022856"/>
    </source>
</evidence>
<comment type="caution">
    <text evidence="8">The sequence shown here is derived from an EMBL/GenBank/DDBJ whole genome shotgun (WGS) entry which is preliminary data.</text>
</comment>
<dbReference type="Proteomes" id="UP000530514">
    <property type="component" value="Unassembled WGS sequence"/>
</dbReference>
<dbReference type="Gene3D" id="3.90.76.10">
    <property type="entry name" value="Dipeptide-binding Protein, Domain 1"/>
    <property type="match status" value="1"/>
</dbReference>
<keyword evidence="5" id="KW-0653">Protein transport</keyword>
<dbReference type="GO" id="GO:0043190">
    <property type="term" value="C:ATP-binding cassette (ABC) transporter complex"/>
    <property type="evidence" value="ECO:0007669"/>
    <property type="project" value="InterPro"/>
</dbReference>
<dbReference type="Gene3D" id="3.10.105.10">
    <property type="entry name" value="Dipeptide-binding Protein, Domain 3"/>
    <property type="match status" value="1"/>
</dbReference>
<dbReference type="RefSeq" id="WP_033099479.1">
    <property type="nucleotide sequence ID" value="NZ_JACEIP010000004.1"/>
</dbReference>
<proteinExistence type="inferred from homology"/>
<keyword evidence="5" id="KW-0571">Peptide transport</keyword>
<dbReference type="FunFam" id="3.10.105.10:FF:000001">
    <property type="entry name" value="Oligopeptide ABC transporter, oligopeptide-binding protein"/>
    <property type="match status" value="1"/>
</dbReference>
<evidence type="ECO:0000256" key="6">
    <source>
        <dbReference type="SAM" id="SignalP"/>
    </source>
</evidence>